<sequence>METDTTRVRYRLLGSVDAHHGNVRVGLGGSKRRTVLAALLLRQNTSVPDDLLVDLLWGEDPPANARSRLQGHVHELRKRLGAGTIVRCGHGYRAAVPDGATDVRAFAALRRRARAEHDRGEPDAVVRTLRTALALWTGPALNGVEPALADRARPELEEARLGALEELHDAELRCGRFGAVLPELRTLCAAHPTRERFTGLLMSALHGTGRTGEALEAYEALRTLLRERMGIEPGECLRRLHLELLTTDRAPVPADSGRPAPRPAVRPAELPHGLRELVGREREVRTLDGLLDRSPDALLLITGVSGVGKTALALHWAHTVRDRFPDGQLYMDLGGSERPVDPREALRQMLRSLGVDPRRPPAGATDPAKLFRSITADLRLLFVFDDAACAEQVTPLLPGGRGSAVVVTSRSGLVPMVALRGARRLALDVLSEESSLELLLRVAGPRALASVSGPDLADGCGRLPLALCLTAARLGAGGRTAEAGTPGTR</sequence>
<dbReference type="Proteomes" id="UP000184452">
    <property type="component" value="Unassembled WGS sequence"/>
</dbReference>
<feature type="domain" description="OmpR/PhoB-type" evidence="5">
    <location>
        <begin position="22"/>
        <end position="94"/>
    </location>
</feature>
<evidence type="ECO:0000256" key="2">
    <source>
        <dbReference type="ARBA" id="ARBA00023015"/>
    </source>
</evidence>
<dbReference type="PANTHER" id="PTHR35807">
    <property type="entry name" value="TRANSCRIPTIONAL REGULATOR REDD-RELATED"/>
    <property type="match status" value="1"/>
</dbReference>
<protein>
    <submittedName>
        <fullName evidence="7">DNA-binding transcriptional activator of the SARP family</fullName>
    </submittedName>
</protein>
<dbReference type="InterPro" id="IPR051677">
    <property type="entry name" value="AfsR-DnrI-RedD_regulator"/>
</dbReference>
<keyword evidence="3 7" id="KW-0238">DNA-binding</keyword>
<accession>A0A1M6N5E5</accession>
<evidence type="ECO:0000313" key="8">
    <source>
        <dbReference type="Proteomes" id="UP000184452"/>
    </source>
</evidence>
<dbReference type="Gene3D" id="1.10.10.10">
    <property type="entry name" value="Winged helix-like DNA-binding domain superfamily/Winged helix DNA-binding domain"/>
    <property type="match status" value="1"/>
</dbReference>
<evidence type="ECO:0000256" key="1">
    <source>
        <dbReference type="ARBA" id="ARBA00005820"/>
    </source>
</evidence>
<dbReference type="Gene3D" id="1.25.40.10">
    <property type="entry name" value="Tetratricopeptide repeat domain"/>
    <property type="match status" value="1"/>
</dbReference>
<gene>
    <name evidence="7" type="ORF">SAMN05421803_11170</name>
</gene>
<dbReference type="SMART" id="SM01043">
    <property type="entry name" value="BTAD"/>
    <property type="match status" value="1"/>
</dbReference>
<dbReference type="GO" id="GO:0003677">
    <property type="term" value="F:DNA binding"/>
    <property type="evidence" value="ECO:0007669"/>
    <property type="project" value="UniProtKB-KW"/>
</dbReference>
<name>A0A1M6N5E5_9ACTN</name>
<evidence type="ECO:0000259" key="5">
    <source>
        <dbReference type="SMART" id="SM00862"/>
    </source>
</evidence>
<keyword evidence="8" id="KW-1185">Reference proteome</keyword>
<reference evidence="7 8" key="1">
    <citation type="submission" date="2016-11" db="EMBL/GenBank/DDBJ databases">
        <authorList>
            <person name="Jaros S."/>
            <person name="Januszkiewicz K."/>
            <person name="Wedrychowicz H."/>
        </authorList>
    </citation>
    <scope>NUCLEOTIDE SEQUENCE [LARGE SCALE GENOMIC DNA]</scope>
    <source>
        <strain evidence="7 8">CGMCC 4.5723</strain>
    </source>
</reference>
<evidence type="ECO:0000256" key="4">
    <source>
        <dbReference type="ARBA" id="ARBA00023163"/>
    </source>
</evidence>
<dbReference type="SUPFAM" id="SSF46894">
    <property type="entry name" value="C-terminal effector domain of the bipartite response regulators"/>
    <property type="match status" value="1"/>
</dbReference>
<dbReference type="GO" id="GO:0006355">
    <property type="term" value="P:regulation of DNA-templated transcription"/>
    <property type="evidence" value="ECO:0007669"/>
    <property type="project" value="InterPro"/>
</dbReference>
<dbReference type="PRINTS" id="PR00364">
    <property type="entry name" value="DISEASERSIST"/>
</dbReference>
<dbReference type="Pfam" id="PF03704">
    <property type="entry name" value="BTAD"/>
    <property type="match status" value="1"/>
</dbReference>
<dbReference type="EMBL" id="FQZK01000011">
    <property type="protein sequence ID" value="SHJ90949.1"/>
    <property type="molecule type" value="Genomic_DNA"/>
</dbReference>
<dbReference type="PANTHER" id="PTHR35807:SF1">
    <property type="entry name" value="TRANSCRIPTIONAL REGULATOR REDD"/>
    <property type="match status" value="1"/>
</dbReference>
<dbReference type="InterPro" id="IPR011990">
    <property type="entry name" value="TPR-like_helical_dom_sf"/>
</dbReference>
<proteinExistence type="inferred from homology"/>
<evidence type="ECO:0000259" key="6">
    <source>
        <dbReference type="SMART" id="SM01043"/>
    </source>
</evidence>
<dbReference type="InterPro" id="IPR027417">
    <property type="entry name" value="P-loop_NTPase"/>
</dbReference>
<keyword evidence="4" id="KW-0804">Transcription</keyword>
<dbReference type="AlphaFoldDB" id="A0A1M6N5E5"/>
<evidence type="ECO:0000313" key="7">
    <source>
        <dbReference type="EMBL" id="SHJ90949.1"/>
    </source>
</evidence>
<dbReference type="SMART" id="SM00862">
    <property type="entry name" value="Trans_reg_C"/>
    <property type="match status" value="1"/>
</dbReference>
<dbReference type="GO" id="GO:0000160">
    <property type="term" value="P:phosphorelay signal transduction system"/>
    <property type="evidence" value="ECO:0007669"/>
    <property type="project" value="InterPro"/>
</dbReference>
<dbReference type="InterPro" id="IPR036388">
    <property type="entry name" value="WH-like_DNA-bd_sf"/>
</dbReference>
<dbReference type="InterPro" id="IPR001867">
    <property type="entry name" value="OmpR/PhoB-type_DNA-bd"/>
</dbReference>
<dbReference type="InterPro" id="IPR041664">
    <property type="entry name" value="AAA_16"/>
</dbReference>
<dbReference type="CDD" id="cd15831">
    <property type="entry name" value="BTAD"/>
    <property type="match status" value="1"/>
</dbReference>
<organism evidence="7 8">
    <name type="scientific">Nocardiopsis flavescens</name>
    <dbReference type="NCBI Taxonomy" id="758803"/>
    <lineage>
        <taxon>Bacteria</taxon>
        <taxon>Bacillati</taxon>
        <taxon>Actinomycetota</taxon>
        <taxon>Actinomycetes</taxon>
        <taxon>Streptosporangiales</taxon>
        <taxon>Nocardiopsidaceae</taxon>
        <taxon>Nocardiopsis</taxon>
    </lineage>
</organism>
<dbReference type="Gene3D" id="3.40.50.300">
    <property type="entry name" value="P-loop containing nucleotide triphosphate hydrolases"/>
    <property type="match status" value="1"/>
</dbReference>
<comment type="similarity">
    <text evidence="1">Belongs to the AfsR/DnrI/RedD regulatory family.</text>
</comment>
<dbReference type="SUPFAM" id="SSF52540">
    <property type="entry name" value="P-loop containing nucleoside triphosphate hydrolases"/>
    <property type="match status" value="1"/>
</dbReference>
<dbReference type="Pfam" id="PF13191">
    <property type="entry name" value="AAA_16"/>
    <property type="match status" value="1"/>
</dbReference>
<dbReference type="SUPFAM" id="SSF48452">
    <property type="entry name" value="TPR-like"/>
    <property type="match status" value="1"/>
</dbReference>
<keyword evidence="2" id="KW-0805">Transcription regulation</keyword>
<feature type="domain" description="Bacterial transcriptional activator" evidence="6">
    <location>
        <begin position="101"/>
        <end position="245"/>
    </location>
</feature>
<dbReference type="STRING" id="758803.SAMN05421803_11170"/>
<dbReference type="InterPro" id="IPR016032">
    <property type="entry name" value="Sig_transdc_resp-reg_C-effctor"/>
</dbReference>
<dbReference type="InterPro" id="IPR005158">
    <property type="entry name" value="BTAD"/>
</dbReference>
<evidence type="ECO:0000256" key="3">
    <source>
        <dbReference type="ARBA" id="ARBA00023125"/>
    </source>
</evidence>